<dbReference type="EMBL" id="BAAAPU010000012">
    <property type="protein sequence ID" value="GAA1993754.1"/>
    <property type="molecule type" value="Genomic_DNA"/>
</dbReference>
<accession>A0ABN2SWI8</accession>
<organism evidence="2 3">
    <name type="scientific">Terrabacter lapilli</name>
    <dbReference type="NCBI Taxonomy" id="436231"/>
    <lineage>
        <taxon>Bacteria</taxon>
        <taxon>Bacillati</taxon>
        <taxon>Actinomycetota</taxon>
        <taxon>Actinomycetes</taxon>
        <taxon>Micrococcales</taxon>
        <taxon>Intrasporangiaceae</taxon>
        <taxon>Terrabacter</taxon>
    </lineage>
</organism>
<gene>
    <name evidence="2" type="ORF">GCM10009817_40040</name>
</gene>
<keyword evidence="3" id="KW-1185">Reference proteome</keyword>
<evidence type="ECO:0000313" key="3">
    <source>
        <dbReference type="Proteomes" id="UP001500013"/>
    </source>
</evidence>
<dbReference type="InterPro" id="IPR032710">
    <property type="entry name" value="NTF2-like_dom_sf"/>
</dbReference>
<evidence type="ECO:0000259" key="1">
    <source>
        <dbReference type="Pfam" id="PF12680"/>
    </source>
</evidence>
<dbReference type="InterPro" id="IPR037401">
    <property type="entry name" value="SnoaL-like"/>
</dbReference>
<dbReference type="Proteomes" id="UP001500013">
    <property type="component" value="Unassembled WGS sequence"/>
</dbReference>
<evidence type="ECO:0000313" key="2">
    <source>
        <dbReference type="EMBL" id="GAA1993754.1"/>
    </source>
</evidence>
<dbReference type="Gene3D" id="3.10.450.50">
    <property type="match status" value="1"/>
</dbReference>
<protein>
    <submittedName>
        <fullName evidence="2">Nuclear transport factor 2 family protein</fullName>
    </submittedName>
</protein>
<sequence length="117" mass="12874">MSDIVRSYLDTWNATDTDARRTLLEAHWSPAVTYVDPMAEVCGHEGVEALVGGVQAQFPGFVFTPVGEPDAHHRQVRFQWGLGPEGAEPVVVGFDVLVLDEQDRIADVRGFLDRVPA</sequence>
<proteinExistence type="predicted"/>
<name>A0ABN2SWI8_9MICO</name>
<dbReference type="Pfam" id="PF12680">
    <property type="entry name" value="SnoaL_2"/>
    <property type="match status" value="1"/>
</dbReference>
<reference evidence="2 3" key="1">
    <citation type="journal article" date="2019" name="Int. J. Syst. Evol. Microbiol.">
        <title>The Global Catalogue of Microorganisms (GCM) 10K type strain sequencing project: providing services to taxonomists for standard genome sequencing and annotation.</title>
        <authorList>
            <consortium name="The Broad Institute Genomics Platform"/>
            <consortium name="The Broad Institute Genome Sequencing Center for Infectious Disease"/>
            <person name="Wu L."/>
            <person name="Ma J."/>
        </authorList>
    </citation>
    <scope>NUCLEOTIDE SEQUENCE [LARGE SCALE GENOMIC DNA]</scope>
    <source>
        <strain evidence="2 3">JCM 15628</strain>
    </source>
</reference>
<comment type="caution">
    <text evidence="2">The sequence shown here is derived from an EMBL/GenBank/DDBJ whole genome shotgun (WGS) entry which is preliminary data.</text>
</comment>
<feature type="domain" description="SnoaL-like" evidence="1">
    <location>
        <begin position="5"/>
        <end position="107"/>
    </location>
</feature>
<dbReference type="RefSeq" id="WP_344067058.1">
    <property type="nucleotide sequence ID" value="NZ_BAAAPU010000012.1"/>
</dbReference>
<dbReference type="SUPFAM" id="SSF54427">
    <property type="entry name" value="NTF2-like"/>
    <property type="match status" value="1"/>
</dbReference>